<feature type="region of interest" description="Disordered" evidence="2">
    <location>
        <begin position="463"/>
        <end position="484"/>
    </location>
</feature>
<feature type="compositionally biased region" description="Basic and acidic residues" evidence="2">
    <location>
        <begin position="24"/>
        <end position="34"/>
    </location>
</feature>
<proteinExistence type="predicted"/>
<feature type="region of interest" description="Disordered" evidence="2">
    <location>
        <begin position="18"/>
        <end position="47"/>
    </location>
</feature>
<reference evidence="3" key="1">
    <citation type="submission" date="2022-04" db="EMBL/GenBank/DDBJ databases">
        <title>Carnegiea gigantea Genome sequencing and assembly v2.</title>
        <authorList>
            <person name="Copetti D."/>
            <person name="Sanderson M.J."/>
            <person name="Burquez A."/>
            <person name="Wojciechowski M.F."/>
        </authorList>
    </citation>
    <scope>NUCLEOTIDE SEQUENCE</scope>
    <source>
        <strain evidence="3">SGP5-SGP5p</strain>
        <tissue evidence="3">Aerial part</tissue>
    </source>
</reference>
<name>A0A9Q1KBU6_9CARY</name>
<feature type="coiled-coil region" evidence="1">
    <location>
        <begin position="377"/>
        <end position="404"/>
    </location>
</feature>
<feature type="compositionally biased region" description="Polar residues" evidence="2">
    <location>
        <begin position="161"/>
        <end position="172"/>
    </location>
</feature>
<dbReference type="PANTHER" id="PTHR33499:SF11">
    <property type="entry name" value="NO APICAL MERISTEM-ASSOCIATED C-TERMINAL DOMAIN-CONTAINING PROTEIN"/>
    <property type="match status" value="1"/>
</dbReference>
<dbReference type="PANTHER" id="PTHR33499">
    <property type="entry name" value="OS12G0282400 PROTEIN-RELATED"/>
    <property type="match status" value="1"/>
</dbReference>
<comment type="caution">
    <text evidence="3">The sequence shown here is derived from an EMBL/GenBank/DDBJ whole genome shotgun (WGS) entry which is preliminary data.</text>
</comment>
<evidence type="ECO:0000256" key="2">
    <source>
        <dbReference type="SAM" id="MobiDB-lite"/>
    </source>
</evidence>
<dbReference type="EMBL" id="JAKOGI010000200">
    <property type="protein sequence ID" value="KAJ8440064.1"/>
    <property type="molecule type" value="Genomic_DNA"/>
</dbReference>
<dbReference type="OrthoDB" id="1913335at2759"/>
<dbReference type="Proteomes" id="UP001153076">
    <property type="component" value="Unassembled WGS sequence"/>
</dbReference>
<organism evidence="3 4">
    <name type="scientific">Carnegiea gigantea</name>
    <dbReference type="NCBI Taxonomy" id="171969"/>
    <lineage>
        <taxon>Eukaryota</taxon>
        <taxon>Viridiplantae</taxon>
        <taxon>Streptophyta</taxon>
        <taxon>Embryophyta</taxon>
        <taxon>Tracheophyta</taxon>
        <taxon>Spermatophyta</taxon>
        <taxon>Magnoliopsida</taxon>
        <taxon>eudicotyledons</taxon>
        <taxon>Gunneridae</taxon>
        <taxon>Pentapetalae</taxon>
        <taxon>Caryophyllales</taxon>
        <taxon>Cactineae</taxon>
        <taxon>Cactaceae</taxon>
        <taxon>Cactoideae</taxon>
        <taxon>Echinocereeae</taxon>
        <taxon>Carnegiea</taxon>
    </lineage>
</organism>
<evidence type="ECO:0008006" key="5">
    <source>
        <dbReference type="Google" id="ProtNLM"/>
    </source>
</evidence>
<gene>
    <name evidence="3" type="ORF">Cgig2_025543</name>
</gene>
<sequence length="550" mass="63038">MDKDVEYVLCCDDADEEFNPSGNKLHEQEHDHASTRMKKTKSSTKAKGLEMKQTIAPMSMANFLLMSKKQQRAVVGDKALKKVATAFKAVEQAAMSNQQQLDENIMPNDEETNDDVFTENIYGDTHGDLDDQQFSDDDYDHINFEIEGADQESGTRHTMEDQNLSSGNQVGNNEERRPINPKTGTSDTIEDKNLSSGNEVGGNEERRPINPGTMKKTRGIVYCRKLTTLPPGEKLTLEFDNDGIPVGANGSSFSFFLGNQVRNRTVIPVQVSGWDKIKPEALEHLWSCVQLRKEAILKHARALFRDSRHKLKRKYFDNPKLKTKADRMKNRPMYMLDADWKYLVNLWSFPEFQYRRECSRLDLMLKSRTRTSDKPVNAENLANNMHAEAAMEKLKNEREKGLNDKTDEQIFQEVLGKDTHGYLRAYGRGKSITDYFGVKPSRLDLAQDVMELKKRANEKHAKLEAEQAKKEAEEARKEAETTRQEVDAKIEANNKMWEKKMKNMLEEFLRSSTHDVTMGTLVARSRFAMGLPVADKRTSPRTCLWLQFFL</sequence>
<evidence type="ECO:0000313" key="4">
    <source>
        <dbReference type="Proteomes" id="UP001153076"/>
    </source>
</evidence>
<evidence type="ECO:0000256" key="1">
    <source>
        <dbReference type="SAM" id="Coils"/>
    </source>
</evidence>
<feature type="compositionally biased region" description="Basic residues" evidence="2">
    <location>
        <begin position="35"/>
        <end position="44"/>
    </location>
</feature>
<evidence type="ECO:0000313" key="3">
    <source>
        <dbReference type="EMBL" id="KAJ8440064.1"/>
    </source>
</evidence>
<feature type="region of interest" description="Disordered" evidence="2">
    <location>
        <begin position="147"/>
        <end position="214"/>
    </location>
</feature>
<dbReference type="AlphaFoldDB" id="A0A9Q1KBU6"/>
<keyword evidence="1" id="KW-0175">Coiled coil</keyword>
<keyword evidence="4" id="KW-1185">Reference proteome</keyword>
<protein>
    <recommendedName>
        <fullName evidence="5">Transposase</fullName>
    </recommendedName>
</protein>
<accession>A0A9Q1KBU6</accession>